<dbReference type="CDD" id="cd05656">
    <property type="entry name" value="M42_Frv"/>
    <property type="match status" value="1"/>
</dbReference>
<evidence type="ECO:0000313" key="9">
    <source>
        <dbReference type="EMBL" id="AFS78450.1"/>
    </source>
</evidence>
<protein>
    <submittedName>
        <fullName evidence="9">Peptidase M42 family protein</fullName>
        <ecNumber evidence="9">3.2.1.4</ecNumber>
    </submittedName>
</protein>
<evidence type="ECO:0000256" key="1">
    <source>
        <dbReference type="ARBA" id="ARBA00006272"/>
    </source>
</evidence>
<dbReference type="Gene3D" id="2.40.30.40">
    <property type="entry name" value="Peptidase M42, domain 2"/>
    <property type="match status" value="1"/>
</dbReference>
<dbReference type="Proteomes" id="UP000006094">
    <property type="component" value="Chromosome"/>
</dbReference>
<feature type="binding site" evidence="8">
    <location>
        <position position="301"/>
    </location>
    <ligand>
        <name>Zn(2+)</name>
        <dbReference type="ChEBI" id="CHEBI:29105"/>
        <label>2</label>
    </ligand>
</feature>
<dbReference type="SUPFAM" id="SSF101821">
    <property type="entry name" value="Aminopeptidase/glucanase lid domain"/>
    <property type="match status" value="1"/>
</dbReference>
<evidence type="ECO:0000256" key="6">
    <source>
        <dbReference type="PIRNR" id="PIRNR001123"/>
    </source>
</evidence>
<dbReference type="GO" id="GO:0006508">
    <property type="term" value="P:proteolysis"/>
    <property type="evidence" value="ECO:0007669"/>
    <property type="project" value="UniProtKB-KW"/>
</dbReference>
<dbReference type="MEROPS" id="M42.010"/>
<keyword evidence="5 9" id="KW-0378">Hydrolase</keyword>
<feature type="binding site" evidence="8">
    <location>
        <position position="61"/>
    </location>
    <ligand>
        <name>Zn(2+)</name>
        <dbReference type="ChEBI" id="CHEBI:29105"/>
        <label>1</label>
    </ligand>
</feature>
<organism evidence="9 10">
    <name type="scientific">Gottschalkia acidurici (strain ATCC 7906 / DSM 604 / BCRC 14475 / CIP 104303 / KCTC 5404 / NCIMB 10678 / 9a)</name>
    <name type="common">Clostridium acidurici</name>
    <dbReference type="NCBI Taxonomy" id="1128398"/>
    <lineage>
        <taxon>Bacteria</taxon>
        <taxon>Bacillati</taxon>
        <taxon>Bacillota</taxon>
        <taxon>Tissierellia</taxon>
        <taxon>Tissierellales</taxon>
        <taxon>Gottschalkiaceae</taxon>
        <taxon>Gottschalkia</taxon>
    </lineage>
</organism>
<comment type="similarity">
    <text evidence="1 6">Belongs to the peptidase M42 family.</text>
</comment>
<evidence type="ECO:0000256" key="8">
    <source>
        <dbReference type="PIRSR" id="PIRSR001123-2"/>
    </source>
</evidence>
<dbReference type="STRING" id="1128398.Curi_c14400"/>
<dbReference type="KEGG" id="cad:Curi_c14400"/>
<evidence type="ECO:0000313" key="10">
    <source>
        <dbReference type="Proteomes" id="UP000006094"/>
    </source>
</evidence>
<dbReference type="GO" id="GO:0008810">
    <property type="term" value="F:cellulase activity"/>
    <property type="evidence" value="ECO:0007669"/>
    <property type="project" value="UniProtKB-EC"/>
</dbReference>
<dbReference type="PANTHER" id="PTHR32481">
    <property type="entry name" value="AMINOPEPTIDASE"/>
    <property type="match status" value="1"/>
</dbReference>
<dbReference type="EC" id="3.2.1.4" evidence="9"/>
<dbReference type="InterPro" id="IPR051464">
    <property type="entry name" value="Peptidase_M42_aminopept"/>
</dbReference>
<feature type="binding site" evidence="8">
    <location>
        <position position="162"/>
    </location>
    <ligand>
        <name>Zn(2+)</name>
        <dbReference type="ChEBI" id="CHEBI:29105"/>
        <label>2</label>
    </ligand>
</feature>
<dbReference type="InterPro" id="IPR023367">
    <property type="entry name" value="Peptidase_M42_dom2"/>
</dbReference>
<accession>K0B0M0</accession>
<feature type="binding site" evidence="8">
    <location>
        <position position="162"/>
    </location>
    <ligand>
        <name>Zn(2+)</name>
        <dbReference type="ChEBI" id="CHEBI:29105"/>
        <label>1</label>
    </ligand>
</feature>
<dbReference type="EMBL" id="CP003326">
    <property type="protein sequence ID" value="AFS78450.1"/>
    <property type="molecule type" value="Genomic_DNA"/>
</dbReference>
<evidence type="ECO:0000256" key="2">
    <source>
        <dbReference type="ARBA" id="ARBA00022438"/>
    </source>
</evidence>
<name>K0B0M0_GOTA9</name>
<dbReference type="SUPFAM" id="SSF53187">
    <property type="entry name" value="Zn-dependent exopeptidases"/>
    <property type="match status" value="1"/>
</dbReference>
<comment type="cofactor">
    <cofactor evidence="8">
        <name>a divalent metal cation</name>
        <dbReference type="ChEBI" id="CHEBI:60240"/>
    </cofactor>
    <text evidence="8">Binds 2 divalent metal cations per subunit.</text>
</comment>
<feature type="binding site" evidence="8">
    <location>
        <position position="215"/>
    </location>
    <ligand>
        <name>Zn(2+)</name>
        <dbReference type="ChEBI" id="CHEBI:29105"/>
        <label>1</label>
    </ligand>
</feature>
<dbReference type="PANTHER" id="PTHR32481:SF0">
    <property type="entry name" value="AMINOPEPTIDASE YPDE-RELATED"/>
    <property type="match status" value="1"/>
</dbReference>
<feature type="active site" description="Proton acceptor" evidence="7">
    <location>
        <position position="192"/>
    </location>
</feature>
<feature type="binding site" evidence="8">
    <location>
        <position position="193"/>
    </location>
    <ligand>
        <name>Zn(2+)</name>
        <dbReference type="ChEBI" id="CHEBI:29105"/>
        <label>2</label>
    </ligand>
</feature>
<dbReference type="Pfam" id="PF05343">
    <property type="entry name" value="Peptidase_M42"/>
    <property type="match status" value="1"/>
</dbReference>
<keyword evidence="4 8" id="KW-0479">Metal-binding</keyword>
<dbReference type="eggNOG" id="COG1363">
    <property type="taxonomic scope" value="Bacteria"/>
</dbReference>
<evidence type="ECO:0000256" key="4">
    <source>
        <dbReference type="ARBA" id="ARBA00022723"/>
    </source>
</evidence>
<dbReference type="HOGENOM" id="CLU_047249_1_0_9"/>
<dbReference type="GO" id="GO:0004177">
    <property type="term" value="F:aminopeptidase activity"/>
    <property type="evidence" value="ECO:0007669"/>
    <property type="project" value="UniProtKB-UniRule"/>
</dbReference>
<sequence length="329" mass="35926">MNSKLFKKLLSSYSPSGDEENITEVIKEEIKGYVDEIKVDNLGNLICHKKGTGKKVMIAAHMDQIGLMITDIEKEGFLRFTNIGGISPLISLGQKVIFKNGTIGVLYAEEKRARKIKLDDMYIDIGVSSKEDAEKLISIGDSCVYHSEYIEDDTRVVSGGIDDRVGCYIAIEAIKKLSTNKNDIYFTFTVQEELGLRGAKTSSYSINPDIGISLDVTGSGDTPGATRFAVSLGKGAAIKAKDNSIVVNPKVKNFMVEVAKENSIPYQIEVLEYGGTDSGAIHLSREGVLTGAISVPTRYIHSPNETAFKEDIISCIKLLVSILEKDIDI</sequence>
<dbReference type="GO" id="GO:0046872">
    <property type="term" value="F:metal ion binding"/>
    <property type="evidence" value="ECO:0007669"/>
    <property type="project" value="UniProtKB-UniRule"/>
</dbReference>
<evidence type="ECO:0000256" key="5">
    <source>
        <dbReference type="ARBA" id="ARBA00022801"/>
    </source>
</evidence>
<keyword evidence="10" id="KW-1185">Reference proteome</keyword>
<evidence type="ECO:0000256" key="7">
    <source>
        <dbReference type="PIRSR" id="PIRSR001123-1"/>
    </source>
</evidence>
<keyword evidence="9" id="KW-0326">Glycosidase</keyword>
<dbReference type="AlphaFoldDB" id="K0B0M0"/>
<dbReference type="PIRSF" id="PIRSF001123">
    <property type="entry name" value="PepA_GA"/>
    <property type="match status" value="1"/>
</dbReference>
<keyword evidence="3" id="KW-0645">Protease</keyword>
<keyword evidence="2" id="KW-0031">Aminopeptidase</keyword>
<evidence type="ECO:0000256" key="3">
    <source>
        <dbReference type="ARBA" id="ARBA00022670"/>
    </source>
</evidence>
<dbReference type="PATRIC" id="fig|1128398.3.peg.1468"/>
<dbReference type="Gene3D" id="3.40.630.10">
    <property type="entry name" value="Zn peptidases"/>
    <property type="match status" value="1"/>
</dbReference>
<reference evidence="9 10" key="1">
    <citation type="journal article" date="2012" name="PLoS ONE">
        <title>The purine-utilizing bacterium Clostridium acidurici 9a: a genome-guided metabolic reconsideration.</title>
        <authorList>
            <person name="Hartwich K."/>
            <person name="Poehlein A."/>
            <person name="Daniel R."/>
        </authorList>
    </citation>
    <scope>NUCLEOTIDE SEQUENCE [LARGE SCALE GENOMIC DNA]</scope>
    <source>
        <strain evidence="10">ATCC 7906 / DSM 604 / BCRC 14475 / CIP 104303 / KCTC 5404 / NCIMB 10678 / 9a</strain>
    </source>
</reference>
<proteinExistence type="inferred from homology"/>
<dbReference type="InterPro" id="IPR008007">
    <property type="entry name" value="Peptidase_M42"/>
</dbReference>
<gene>
    <name evidence="9" type="ordered locus">Curi_c14400</name>
</gene>